<evidence type="ECO:0000313" key="2">
    <source>
        <dbReference type="Proteomes" id="UP000287394"/>
    </source>
</evidence>
<sequence>MIGGLIGALTAGGIPEEAAKSYHEHVAAGDTLVTVLAGNHNHEELENIIRQHGGHELGYFSRFIDSVQSLES</sequence>
<dbReference type="AlphaFoldDB" id="A0A402CV57"/>
<accession>A0A402CV57</accession>
<dbReference type="Proteomes" id="UP000287394">
    <property type="component" value="Chromosome"/>
</dbReference>
<reference evidence="1 2" key="1">
    <citation type="journal article" date="2019" name="Int. J. Syst. Evol. Microbiol.">
        <title>Capsulimonas corticalis gen. nov., sp. nov., an aerobic capsulated bacterium, of a novel bacterial order, Capsulimonadales ord. nov., of the class Armatimonadia of the phylum Armatimonadetes.</title>
        <authorList>
            <person name="Li J."/>
            <person name="Kudo C."/>
            <person name="Tonouchi A."/>
        </authorList>
    </citation>
    <scope>NUCLEOTIDE SEQUENCE [LARGE SCALE GENOMIC DNA]</scope>
    <source>
        <strain evidence="1 2">AX-7</strain>
    </source>
</reference>
<keyword evidence="2" id="KW-1185">Reference proteome</keyword>
<dbReference type="EMBL" id="AP025739">
    <property type="protein sequence ID" value="BDI30282.1"/>
    <property type="molecule type" value="Genomic_DNA"/>
</dbReference>
<protein>
    <submittedName>
        <fullName evidence="1">Uncharacterized protein</fullName>
    </submittedName>
</protein>
<name>A0A402CV57_9BACT</name>
<evidence type="ECO:0000313" key="1">
    <source>
        <dbReference type="EMBL" id="BDI30282.1"/>
    </source>
</evidence>
<proteinExistence type="predicted"/>
<gene>
    <name evidence="1" type="ORF">CCAX7_23330</name>
</gene>
<dbReference type="KEGG" id="ccot:CCAX7_23330"/>
<organism evidence="1 2">
    <name type="scientific">Capsulimonas corticalis</name>
    <dbReference type="NCBI Taxonomy" id="2219043"/>
    <lineage>
        <taxon>Bacteria</taxon>
        <taxon>Bacillati</taxon>
        <taxon>Armatimonadota</taxon>
        <taxon>Armatimonadia</taxon>
        <taxon>Capsulimonadales</taxon>
        <taxon>Capsulimonadaceae</taxon>
        <taxon>Capsulimonas</taxon>
    </lineage>
</organism>